<dbReference type="Pfam" id="PF20431">
    <property type="entry name" value="E_motif"/>
    <property type="match status" value="1"/>
</dbReference>
<dbReference type="FunFam" id="1.25.40.10:FF:000343">
    <property type="entry name" value="Pentatricopeptide repeat-containing protein At3g58590"/>
    <property type="match status" value="1"/>
</dbReference>
<dbReference type="SUPFAM" id="SSF48452">
    <property type="entry name" value="TPR-like"/>
    <property type="match status" value="1"/>
</dbReference>
<dbReference type="InterPro" id="IPR032867">
    <property type="entry name" value="DYW_dom"/>
</dbReference>
<dbReference type="FunFam" id="1.25.40.10:FF:000158">
    <property type="entry name" value="pentatricopeptide repeat-containing protein At2g33680"/>
    <property type="match status" value="1"/>
</dbReference>
<protein>
    <recommendedName>
        <fullName evidence="4">DYW domain-containing protein</fullName>
    </recommendedName>
</protein>
<feature type="repeat" description="PPR" evidence="3">
    <location>
        <begin position="467"/>
        <end position="497"/>
    </location>
</feature>
<feature type="repeat" description="PPR" evidence="3">
    <location>
        <begin position="296"/>
        <end position="330"/>
    </location>
</feature>
<dbReference type="GO" id="GO:0003723">
    <property type="term" value="F:RNA binding"/>
    <property type="evidence" value="ECO:0007669"/>
    <property type="project" value="InterPro"/>
</dbReference>
<comment type="similarity">
    <text evidence="1">Belongs to the PPR family. PCMP-H subfamily.</text>
</comment>
<dbReference type="InterPro" id="IPR002885">
    <property type="entry name" value="PPR_rpt"/>
</dbReference>
<dbReference type="PANTHER" id="PTHR47926:SF452">
    <property type="entry name" value="PENTATRICOPEPTIDE REPEAT-CONTAINING PROTEIN"/>
    <property type="match status" value="1"/>
</dbReference>
<dbReference type="AlphaFoldDB" id="A0A2C9W1N6"/>
<dbReference type="InterPro" id="IPR046848">
    <property type="entry name" value="E_motif"/>
</dbReference>
<accession>A0A2C9W1N6</accession>
<dbReference type="FunFam" id="1.25.40.10:FF:000682">
    <property type="entry name" value="Pentatricopeptide repeat-containing protein At3g16610"/>
    <property type="match status" value="1"/>
</dbReference>
<dbReference type="Gene3D" id="1.25.40.10">
    <property type="entry name" value="Tetratricopeptide repeat domain"/>
    <property type="match status" value="5"/>
</dbReference>
<reference evidence="6" key="1">
    <citation type="journal article" date="2016" name="Nat. Biotechnol.">
        <title>Sequencing wild and cultivated cassava and related species reveals extensive interspecific hybridization and genetic diversity.</title>
        <authorList>
            <person name="Bredeson J.V."/>
            <person name="Lyons J.B."/>
            <person name="Prochnik S.E."/>
            <person name="Wu G.A."/>
            <person name="Ha C.M."/>
            <person name="Edsinger-Gonzales E."/>
            <person name="Grimwood J."/>
            <person name="Schmutz J."/>
            <person name="Rabbi I.Y."/>
            <person name="Egesi C."/>
            <person name="Nauluvula P."/>
            <person name="Lebot V."/>
            <person name="Ndunguru J."/>
            <person name="Mkamilo G."/>
            <person name="Bart R.S."/>
            <person name="Setter T.L."/>
            <person name="Gleadow R.M."/>
            <person name="Kulakow P."/>
            <person name="Ferguson M.E."/>
            <person name="Rounsley S."/>
            <person name="Rokhsar D.S."/>
        </authorList>
    </citation>
    <scope>NUCLEOTIDE SEQUENCE [LARGE SCALE GENOMIC DNA]</scope>
    <source>
        <strain evidence="6">cv. AM560-2</strain>
    </source>
</reference>
<feature type="domain" description="DYW" evidence="4">
    <location>
        <begin position="728"/>
        <end position="805"/>
    </location>
</feature>
<feature type="repeat" description="PPR" evidence="3">
    <location>
        <begin position="94"/>
        <end position="128"/>
    </location>
</feature>
<proteinExistence type="inferred from homology"/>
<organism evidence="5 6">
    <name type="scientific">Manihot esculenta</name>
    <name type="common">Cassava</name>
    <name type="synonym">Jatropha manihot</name>
    <dbReference type="NCBI Taxonomy" id="3983"/>
    <lineage>
        <taxon>Eukaryota</taxon>
        <taxon>Viridiplantae</taxon>
        <taxon>Streptophyta</taxon>
        <taxon>Embryophyta</taxon>
        <taxon>Tracheophyta</taxon>
        <taxon>Spermatophyta</taxon>
        <taxon>Magnoliopsida</taxon>
        <taxon>eudicotyledons</taxon>
        <taxon>Gunneridae</taxon>
        <taxon>Pentapetalae</taxon>
        <taxon>rosids</taxon>
        <taxon>fabids</taxon>
        <taxon>Malpighiales</taxon>
        <taxon>Euphorbiaceae</taxon>
        <taxon>Crotonoideae</taxon>
        <taxon>Manihoteae</taxon>
        <taxon>Manihot</taxon>
    </lineage>
</organism>
<dbReference type="Pfam" id="PF13041">
    <property type="entry name" value="PPR_2"/>
    <property type="match status" value="2"/>
</dbReference>
<dbReference type="NCBIfam" id="TIGR00756">
    <property type="entry name" value="PPR"/>
    <property type="match status" value="8"/>
</dbReference>
<comment type="caution">
    <text evidence="5">The sequence shown here is derived from an EMBL/GenBank/DDBJ whole genome shotgun (WGS) entry which is preliminary data.</text>
</comment>
<dbReference type="GO" id="GO:0009451">
    <property type="term" value="P:RNA modification"/>
    <property type="evidence" value="ECO:0007669"/>
    <property type="project" value="InterPro"/>
</dbReference>
<dbReference type="FunFam" id="1.25.40.10:FF:000436">
    <property type="entry name" value="Pentatricopeptide repeat-containing protein At5g39350 family"/>
    <property type="match status" value="1"/>
</dbReference>
<dbReference type="PROSITE" id="PS51375">
    <property type="entry name" value="PPR"/>
    <property type="match status" value="7"/>
</dbReference>
<gene>
    <name evidence="5" type="ORF">MANES_04G070600v8</name>
</gene>
<evidence type="ECO:0000256" key="1">
    <source>
        <dbReference type="ARBA" id="ARBA00006643"/>
    </source>
</evidence>
<dbReference type="InterPro" id="IPR046960">
    <property type="entry name" value="PPR_At4g14850-like_plant"/>
</dbReference>
<sequence length="805" mass="90546">MAARLVCSYFSYPYSPEDISRKQLGSPKSTPIPDRVVNPTAAKSSCTYRQQSKTSKSRSIRSNDLNLIRALCAFVDSGSMNNALYLFEKMNHSETYIWNVIIRGFSNIGLFQGTIDFYRRMEFEGITTDHFTFPFVIKACGRLLSLFDGQKVHGKLIKNGLDVDLYVCNSLIDMYFKLGLTEYAEKIFEEMPVRDLVSWNSMVSGYQMVGDGLKSLMCFREMLNSGWKTDRPSMISALGGCSIERCLHGGKEIHCQVIRSGLQLDIMVQTSLIDMYAKSGKMDHAESVFNRISSRNLVAWNAVIGGYTLNGHFHKSFACLKRMQEDNFIPDAITMINLLPSCSQLGALLEGKCIHGFAIRKMFVPHIVLETALIDMYGKCGDLKSAECVFGHLNEKNLISWNAMIAAYVQNGCTREALELFHRLQNEPFKPDTVTISSILPAYAELASVSECRQVHAYITKLELSSNTFTSNAMVYTYGKCGDLQSARKYFDKMLFRDVVSWNSMIMAYAIHGFGTTAIQLFFKMGEKGIKPNGSTFVSLLSSCSISGLVDEGWKFFNSMKRDYNIDHGIEHFGCMLDLLGRTGNLHAAKQFIEEMPLAPTARIWGSLLTASRNNNDIVLAEFAAKQILSLDHDNTGCYVLLSNMYEEAGRWEDAEQIKFLMKTKGIVKTIACCMIEGNGKSHRFVNQDKSHDQINMIYDVLDIILKKIGEYIYVDSLKKFIPEDLVDKKTNSPTNHCVKIAICFGLISTAIGNPIIIRKNTRICKDCHGAAKKISQVTKRKIIVGDSKIFHHFEDGCCSCGDYW</sequence>
<evidence type="ECO:0000256" key="2">
    <source>
        <dbReference type="ARBA" id="ARBA00022737"/>
    </source>
</evidence>
<dbReference type="EMBL" id="CM004390">
    <property type="protein sequence ID" value="OAY52281.1"/>
    <property type="molecule type" value="Genomic_DNA"/>
</dbReference>
<feature type="repeat" description="PPR" evidence="3">
    <location>
        <begin position="164"/>
        <end position="198"/>
    </location>
</feature>
<dbReference type="Gramene" id="Manes.04G070600.1.v8.1">
    <property type="protein sequence ID" value="Manes.04G070600.1.v8.1.CDS.1"/>
    <property type="gene ID" value="Manes.04G070600.v8.1"/>
</dbReference>
<dbReference type="Pfam" id="PF01535">
    <property type="entry name" value="PPR"/>
    <property type="match status" value="7"/>
</dbReference>
<dbReference type="Proteomes" id="UP000091857">
    <property type="component" value="Chromosome 4"/>
</dbReference>
<dbReference type="PANTHER" id="PTHR47926">
    <property type="entry name" value="PENTATRICOPEPTIDE REPEAT-CONTAINING PROTEIN"/>
    <property type="match status" value="1"/>
</dbReference>
<dbReference type="Pfam" id="PF14432">
    <property type="entry name" value="DYW_deaminase"/>
    <property type="match status" value="1"/>
</dbReference>
<feature type="repeat" description="PPR" evidence="3">
    <location>
        <begin position="533"/>
        <end position="563"/>
    </location>
</feature>
<evidence type="ECO:0000313" key="6">
    <source>
        <dbReference type="Proteomes" id="UP000091857"/>
    </source>
</evidence>
<name>A0A2C9W1N6_MANES</name>
<evidence type="ECO:0000313" key="5">
    <source>
        <dbReference type="EMBL" id="OAY52281.1"/>
    </source>
</evidence>
<evidence type="ECO:0000259" key="4">
    <source>
        <dbReference type="Pfam" id="PF14432"/>
    </source>
</evidence>
<dbReference type="GO" id="GO:0008270">
    <property type="term" value="F:zinc ion binding"/>
    <property type="evidence" value="ECO:0007669"/>
    <property type="project" value="InterPro"/>
</dbReference>
<dbReference type="OrthoDB" id="185373at2759"/>
<keyword evidence="2" id="KW-0677">Repeat</keyword>
<feature type="repeat" description="PPR" evidence="3">
    <location>
        <begin position="397"/>
        <end position="431"/>
    </location>
</feature>
<keyword evidence="6" id="KW-1185">Reference proteome</keyword>
<feature type="repeat" description="PPR" evidence="3">
    <location>
        <begin position="498"/>
        <end position="532"/>
    </location>
</feature>
<evidence type="ECO:0000256" key="3">
    <source>
        <dbReference type="PROSITE-ProRule" id="PRU00708"/>
    </source>
</evidence>
<dbReference type="InterPro" id="IPR011990">
    <property type="entry name" value="TPR-like_helical_dom_sf"/>
</dbReference>
<dbReference type="GO" id="GO:0099402">
    <property type="term" value="P:plant organ development"/>
    <property type="evidence" value="ECO:0007669"/>
    <property type="project" value="UniProtKB-ARBA"/>
</dbReference>